<keyword evidence="2" id="KW-1185">Reference proteome</keyword>
<reference evidence="2" key="1">
    <citation type="journal article" date="2020" name="Nat. Commun.">
        <title>Genome sequence of the cluster root forming white lupin.</title>
        <authorList>
            <person name="Hufnagel B."/>
            <person name="Marques A."/>
            <person name="Soriano A."/>
            <person name="Marques L."/>
            <person name="Divol F."/>
            <person name="Doumas P."/>
            <person name="Sallet E."/>
            <person name="Mancinotti D."/>
            <person name="Carrere S."/>
            <person name="Marande W."/>
            <person name="Arribat S."/>
            <person name="Keller J."/>
            <person name="Huneau C."/>
            <person name="Blein T."/>
            <person name="Aime D."/>
            <person name="Laguerre M."/>
            <person name="Taylor J."/>
            <person name="Schubert V."/>
            <person name="Nelson M."/>
            <person name="Geu-Flores F."/>
            <person name="Crespi M."/>
            <person name="Gallardo-Guerrero K."/>
            <person name="Delaux P.-M."/>
            <person name="Salse J."/>
            <person name="Berges H."/>
            <person name="Guyot R."/>
            <person name="Gouzy J."/>
            <person name="Peret B."/>
        </authorList>
    </citation>
    <scope>NUCLEOTIDE SEQUENCE [LARGE SCALE GENOMIC DNA]</scope>
    <source>
        <strain evidence="2">cv. Amiga</strain>
    </source>
</reference>
<proteinExistence type="predicted"/>
<dbReference type="AlphaFoldDB" id="A0A6A4NFJ6"/>
<comment type="caution">
    <text evidence="1">The sequence shown here is derived from an EMBL/GenBank/DDBJ whole genome shotgun (WGS) entry which is preliminary data.</text>
</comment>
<sequence>MPIFVCDYHLLNNFLDVLVCRFYRTIHLRTIRRGSVMLDFEFTTHLSHHFIVEIGGIVCDDFAGQSISTYQFLFDESEHYFPGHIGI</sequence>
<dbReference type="OrthoDB" id="1460630at2759"/>
<name>A0A6A4NFJ6_LUPAL</name>
<evidence type="ECO:0000313" key="2">
    <source>
        <dbReference type="Proteomes" id="UP000447434"/>
    </source>
</evidence>
<dbReference type="EMBL" id="WOCE01000022">
    <property type="protein sequence ID" value="KAE9588220.1"/>
    <property type="molecule type" value="Genomic_DNA"/>
</dbReference>
<gene>
    <name evidence="1" type="ORF">Lalb_Chr22g0353081</name>
</gene>
<dbReference type="Proteomes" id="UP000447434">
    <property type="component" value="Chromosome 22"/>
</dbReference>
<protein>
    <submittedName>
        <fullName evidence="1">Uncharacterized protein</fullName>
    </submittedName>
</protein>
<accession>A0A6A4NFJ6</accession>
<evidence type="ECO:0000313" key="1">
    <source>
        <dbReference type="EMBL" id="KAE9588220.1"/>
    </source>
</evidence>
<organism evidence="1 2">
    <name type="scientific">Lupinus albus</name>
    <name type="common">White lupine</name>
    <name type="synonym">Lupinus termis</name>
    <dbReference type="NCBI Taxonomy" id="3870"/>
    <lineage>
        <taxon>Eukaryota</taxon>
        <taxon>Viridiplantae</taxon>
        <taxon>Streptophyta</taxon>
        <taxon>Embryophyta</taxon>
        <taxon>Tracheophyta</taxon>
        <taxon>Spermatophyta</taxon>
        <taxon>Magnoliopsida</taxon>
        <taxon>eudicotyledons</taxon>
        <taxon>Gunneridae</taxon>
        <taxon>Pentapetalae</taxon>
        <taxon>rosids</taxon>
        <taxon>fabids</taxon>
        <taxon>Fabales</taxon>
        <taxon>Fabaceae</taxon>
        <taxon>Papilionoideae</taxon>
        <taxon>50 kb inversion clade</taxon>
        <taxon>genistoids sensu lato</taxon>
        <taxon>core genistoids</taxon>
        <taxon>Genisteae</taxon>
        <taxon>Lupinus</taxon>
    </lineage>
</organism>